<evidence type="ECO:0000256" key="3">
    <source>
        <dbReference type="ARBA" id="ARBA00022448"/>
    </source>
</evidence>
<evidence type="ECO:0000256" key="7">
    <source>
        <dbReference type="ARBA" id="ARBA00049119"/>
    </source>
</evidence>
<dbReference type="PROSITE" id="PS50850">
    <property type="entry name" value="MFS"/>
    <property type="match status" value="1"/>
</dbReference>
<feature type="transmembrane region" description="Helical" evidence="10">
    <location>
        <begin position="12"/>
        <end position="40"/>
    </location>
</feature>
<proteinExistence type="inferred from homology"/>
<feature type="domain" description="Major facilitator superfamily (MFS) profile" evidence="11">
    <location>
        <begin position="12"/>
        <end position="466"/>
    </location>
</feature>
<comment type="similarity">
    <text evidence="2 8">Belongs to the major facilitator superfamily. Sugar transporter (TC 2.A.1.1) family.</text>
</comment>
<feature type="transmembrane region" description="Helical" evidence="10">
    <location>
        <begin position="439"/>
        <end position="462"/>
    </location>
</feature>
<feature type="transmembrane region" description="Helical" evidence="10">
    <location>
        <begin position="91"/>
        <end position="109"/>
    </location>
</feature>
<dbReference type="eggNOG" id="KOG0254">
    <property type="taxonomic scope" value="Eukaryota"/>
</dbReference>
<keyword evidence="5 10" id="KW-1133">Transmembrane helix</keyword>
<dbReference type="GO" id="GO:0016020">
    <property type="term" value="C:membrane"/>
    <property type="evidence" value="ECO:0007669"/>
    <property type="project" value="UniProtKB-SubCell"/>
</dbReference>
<dbReference type="InterPro" id="IPR005828">
    <property type="entry name" value="MFS_sugar_transport-like"/>
</dbReference>
<evidence type="ECO:0000256" key="8">
    <source>
        <dbReference type="RuleBase" id="RU003346"/>
    </source>
</evidence>
<feature type="transmembrane region" description="Helical" evidence="10">
    <location>
        <begin position="115"/>
        <end position="135"/>
    </location>
</feature>
<dbReference type="PANTHER" id="PTHR48022:SF91">
    <property type="entry name" value="MAJOR FACILITATOR SUPERFAMILY (MFS) PROFILE DOMAIN-CONTAINING PROTEIN-RELATED"/>
    <property type="match status" value="1"/>
</dbReference>
<dbReference type="AlphaFoldDB" id="S8E1K2"/>
<feature type="transmembrane region" description="Helical" evidence="10">
    <location>
        <begin position="302"/>
        <end position="326"/>
    </location>
</feature>
<evidence type="ECO:0000256" key="6">
    <source>
        <dbReference type="ARBA" id="ARBA00023136"/>
    </source>
</evidence>
<dbReference type="InterPro" id="IPR005829">
    <property type="entry name" value="Sugar_transporter_CS"/>
</dbReference>
<organism evidence="12 13">
    <name type="scientific">Fomitopsis schrenkii</name>
    <name type="common">Brown rot fungus</name>
    <dbReference type="NCBI Taxonomy" id="2126942"/>
    <lineage>
        <taxon>Eukaryota</taxon>
        <taxon>Fungi</taxon>
        <taxon>Dikarya</taxon>
        <taxon>Basidiomycota</taxon>
        <taxon>Agaricomycotina</taxon>
        <taxon>Agaricomycetes</taxon>
        <taxon>Polyporales</taxon>
        <taxon>Fomitopsis</taxon>
    </lineage>
</organism>
<evidence type="ECO:0000256" key="2">
    <source>
        <dbReference type="ARBA" id="ARBA00010992"/>
    </source>
</evidence>
<feature type="region of interest" description="Disordered" evidence="9">
    <location>
        <begin position="498"/>
        <end position="523"/>
    </location>
</feature>
<dbReference type="PROSITE" id="PS00217">
    <property type="entry name" value="SUGAR_TRANSPORT_2"/>
    <property type="match status" value="1"/>
</dbReference>
<comment type="catalytic activity">
    <reaction evidence="7">
        <text>myo-inositol(out) + H(+)(out) = myo-inositol(in) + H(+)(in)</text>
        <dbReference type="Rhea" id="RHEA:60364"/>
        <dbReference type="ChEBI" id="CHEBI:15378"/>
        <dbReference type="ChEBI" id="CHEBI:17268"/>
    </reaction>
</comment>
<feature type="transmembrane region" description="Helical" evidence="10">
    <location>
        <begin position="377"/>
        <end position="401"/>
    </location>
</feature>
<dbReference type="FunFam" id="1.20.1250.20:FF:000134">
    <property type="entry name" value="MFS sugar transporter protein"/>
    <property type="match status" value="1"/>
</dbReference>
<evidence type="ECO:0000313" key="12">
    <source>
        <dbReference type="EMBL" id="EPS99061.1"/>
    </source>
</evidence>
<feature type="transmembrane region" description="Helical" evidence="10">
    <location>
        <begin position="338"/>
        <end position="357"/>
    </location>
</feature>
<dbReference type="PRINTS" id="PR00171">
    <property type="entry name" value="SUGRTRNSPORT"/>
</dbReference>
<feature type="transmembrane region" description="Helical" evidence="10">
    <location>
        <begin position="60"/>
        <end position="79"/>
    </location>
</feature>
<evidence type="ECO:0000313" key="13">
    <source>
        <dbReference type="Proteomes" id="UP000015241"/>
    </source>
</evidence>
<sequence length="523" mass="57127">MAIPSNRKAILLAIFIAFGGFLFGYDIGVISGCLIMPDFIDRFGEQNADGSFTLSSSRQSIITSLLSAGTIVGAIGQAFTSDRYGRRGSILTWSLIFTVGTVLQTATVHSLAQIVVGRFVAGLGVGALSAIVPLYNGETAPKALRGMLLVLYQVQIFIGIFISYVIDLGTHSINGPASWRIPVGLQIAWGFVLLSGIFFLPESPRHLLGTGRDAEARKVVAELNSVPEDDPIVVEILEELEFGIHAENDGGKATWMECFSSRNLLWKRTINGMMLQFIQQLNGQNFYYYYGDTFFKSAGTQLSAYVIQVILGAVSVAGVLPALYLIDTWGRRRSLMTGAAFEAVCALIAGLVGHFLLAPAGTPIDELTKTEKMGGNVLIAFAVLHVLGFSVFWGATPWVYLGESFPLRVRPKGIALGSATNWVWNFLLSFFSPRIADDIGPLILLIFCGMLVFGFVYVYLFIPETMGLSLEEVDELYRARIPPWKSSGWRPAEKHIHDKVGADAKVDSEVTELREEKGKSDEP</sequence>
<keyword evidence="3 8" id="KW-0813">Transport</keyword>
<dbReference type="Proteomes" id="UP000015241">
    <property type="component" value="Unassembled WGS sequence"/>
</dbReference>
<dbReference type="InterPro" id="IPR050360">
    <property type="entry name" value="MFS_Sugar_Transporters"/>
</dbReference>
<dbReference type="Gene3D" id="1.20.1250.20">
    <property type="entry name" value="MFS general substrate transporter like domains"/>
    <property type="match status" value="1"/>
</dbReference>
<name>S8E1K2_FOMSC</name>
<keyword evidence="4 10" id="KW-0812">Transmembrane</keyword>
<dbReference type="NCBIfam" id="TIGR00879">
    <property type="entry name" value="SP"/>
    <property type="match status" value="1"/>
</dbReference>
<dbReference type="OrthoDB" id="2241241at2759"/>
<dbReference type="InParanoid" id="S8E1K2"/>
<evidence type="ECO:0000256" key="9">
    <source>
        <dbReference type="SAM" id="MobiDB-lite"/>
    </source>
</evidence>
<gene>
    <name evidence="12" type="ORF">FOMPIDRAFT_1024316</name>
</gene>
<dbReference type="HOGENOM" id="CLU_001265_30_1_1"/>
<keyword evidence="13" id="KW-1185">Reference proteome</keyword>
<evidence type="ECO:0000256" key="1">
    <source>
        <dbReference type="ARBA" id="ARBA00004141"/>
    </source>
</evidence>
<dbReference type="STRING" id="743788.S8E1K2"/>
<evidence type="ECO:0000256" key="4">
    <source>
        <dbReference type="ARBA" id="ARBA00022692"/>
    </source>
</evidence>
<dbReference type="PANTHER" id="PTHR48022">
    <property type="entry name" value="PLASTIDIC GLUCOSE TRANSPORTER 4"/>
    <property type="match status" value="1"/>
</dbReference>
<dbReference type="InterPro" id="IPR020846">
    <property type="entry name" value="MFS_dom"/>
</dbReference>
<evidence type="ECO:0000256" key="5">
    <source>
        <dbReference type="ARBA" id="ARBA00022989"/>
    </source>
</evidence>
<dbReference type="GO" id="GO:0005351">
    <property type="term" value="F:carbohydrate:proton symporter activity"/>
    <property type="evidence" value="ECO:0007669"/>
    <property type="project" value="TreeGrafter"/>
</dbReference>
<feature type="transmembrane region" description="Helical" evidence="10">
    <location>
        <begin position="147"/>
        <end position="166"/>
    </location>
</feature>
<evidence type="ECO:0000256" key="10">
    <source>
        <dbReference type="SAM" id="Phobius"/>
    </source>
</evidence>
<comment type="subcellular location">
    <subcellularLocation>
        <location evidence="1">Membrane</location>
        <topology evidence="1">Multi-pass membrane protein</topology>
    </subcellularLocation>
</comment>
<accession>S8E1K2</accession>
<dbReference type="InterPro" id="IPR003663">
    <property type="entry name" value="Sugar/inositol_transpt"/>
</dbReference>
<keyword evidence="6 10" id="KW-0472">Membrane</keyword>
<reference evidence="12 13" key="1">
    <citation type="journal article" date="2012" name="Science">
        <title>The Paleozoic origin of enzymatic lignin decomposition reconstructed from 31 fungal genomes.</title>
        <authorList>
            <person name="Floudas D."/>
            <person name="Binder M."/>
            <person name="Riley R."/>
            <person name="Barry K."/>
            <person name="Blanchette R.A."/>
            <person name="Henrissat B."/>
            <person name="Martinez A.T."/>
            <person name="Otillar R."/>
            <person name="Spatafora J.W."/>
            <person name="Yadav J.S."/>
            <person name="Aerts A."/>
            <person name="Benoit I."/>
            <person name="Boyd A."/>
            <person name="Carlson A."/>
            <person name="Copeland A."/>
            <person name="Coutinho P.M."/>
            <person name="de Vries R.P."/>
            <person name="Ferreira P."/>
            <person name="Findley K."/>
            <person name="Foster B."/>
            <person name="Gaskell J."/>
            <person name="Glotzer D."/>
            <person name="Gorecki P."/>
            <person name="Heitman J."/>
            <person name="Hesse C."/>
            <person name="Hori C."/>
            <person name="Igarashi K."/>
            <person name="Jurgens J.A."/>
            <person name="Kallen N."/>
            <person name="Kersten P."/>
            <person name="Kohler A."/>
            <person name="Kuees U."/>
            <person name="Kumar T.K.A."/>
            <person name="Kuo A."/>
            <person name="LaButti K."/>
            <person name="Larrondo L.F."/>
            <person name="Lindquist E."/>
            <person name="Ling A."/>
            <person name="Lombard V."/>
            <person name="Lucas S."/>
            <person name="Lundell T."/>
            <person name="Martin R."/>
            <person name="McLaughlin D.J."/>
            <person name="Morgenstern I."/>
            <person name="Morin E."/>
            <person name="Murat C."/>
            <person name="Nagy L.G."/>
            <person name="Nolan M."/>
            <person name="Ohm R.A."/>
            <person name="Patyshakuliyeva A."/>
            <person name="Rokas A."/>
            <person name="Ruiz-Duenas F.J."/>
            <person name="Sabat G."/>
            <person name="Salamov A."/>
            <person name="Samejima M."/>
            <person name="Schmutz J."/>
            <person name="Slot J.C."/>
            <person name="St John F."/>
            <person name="Stenlid J."/>
            <person name="Sun H."/>
            <person name="Sun S."/>
            <person name="Syed K."/>
            <person name="Tsang A."/>
            <person name="Wiebenga A."/>
            <person name="Young D."/>
            <person name="Pisabarro A."/>
            <person name="Eastwood D.C."/>
            <person name="Martin F."/>
            <person name="Cullen D."/>
            <person name="Grigoriev I.V."/>
            <person name="Hibbett D.S."/>
        </authorList>
    </citation>
    <scope>NUCLEOTIDE SEQUENCE</scope>
    <source>
        <strain evidence="13">FP-58527</strain>
    </source>
</reference>
<dbReference type="EMBL" id="KE504159">
    <property type="protein sequence ID" value="EPS99061.1"/>
    <property type="molecule type" value="Genomic_DNA"/>
</dbReference>
<dbReference type="CDD" id="cd17356">
    <property type="entry name" value="MFS_HXT"/>
    <property type="match status" value="1"/>
</dbReference>
<dbReference type="Pfam" id="PF00083">
    <property type="entry name" value="Sugar_tr"/>
    <property type="match status" value="1"/>
</dbReference>
<evidence type="ECO:0000259" key="11">
    <source>
        <dbReference type="PROSITE" id="PS50850"/>
    </source>
</evidence>
<protein>
    <recommendedName>
        <fullName evidence="11">Major facilitator superfamily (MFS) profile domain-containing protein</fullName>
    </recommendedName>
</protein>
<dbReference type="SUPFAM" id="SSF103473">
    <property type="entry name" value="MFS general substrate transporter"/>
    <property type="match status" value="1"/>
</dbReference>
<feature type="transmembrane region" description="Helical" evidence="10">
    <location>
        <begin position="178"/>
        <end position="200"/>
    </location>
</feature>
<dbReference type="InterPro" id="IPR036259">
    <property type="entry name" value="MFS_trans_sf"/>
</dbReference>